<dbReference type="EMBL" id="JBIAXI010000040">
    <property type="protein sequence ID" value="MFF4778974.1"/>
    <property type="molecule type" value="Genomic_DNA"/>
</dbReference>
<protein>
    <submittedName>
        <fullName evidence="2">Histidine phosphatase family protein</fullName>
    </submittedName>
</protein>
<evidence type="ECO:0000313" key="3">
    <source>
        <dbReference type="Proteomes" id="UP001602119"/>
    </source>
</evidence>
<feature type="compositionally biased region" description="Basic and acidic residues" evidence="1">
    <location>
        <begin position="215"/>
        <end position="229"/>
    </location>
</feature>
<feature type="region of interest" description="Disordered" evidence="1">
    <location>
        <begin position="200"/>
        <end position="229"/>
    </location>
</feature>
<accession>A0ABW6VMH7</accession>
<dbReference type="CDD" id="cd07040">
    <property type="entry name" value="HP"/>
    <property type="match status" value="1"/>
</dbReference>
<dbReference type="InterPro" id="IPR013078">
    <property type="entry name" value="His_Pase_superF_clade-1"/>
</dbReference>
<gene>
    <name evidence="2" type="ORF">ACFY05_39740</name>
</gene>
<dbReference type="Proteomes" id="UP001602119">
    <property type="component" value="Unassembled WGS sequence"/>
</dbReference>
<sequence>MISYVVRHGRTAYSAAYRLNGDPRIPVDLDDVGRRQCRTTATGIDAVASCITSAFPRARQSAKLLLGERQVPITVDARLNELHYGEFEGEPFTEYARWLKRESPWRRPPGGVESQREGVRRMLDGMRGATACRGPRLIVTHGIAVSVLQWCQANPSVPLTGMFFPEAPYVTAWAISDEELLHIADQRITEIDMQLLIRSHSGPRSDQVSSGELLPSERRHVKEEEDSHA</sequence>
<dbReference type="InterPro" id="IPR029033">
    <property type="entry name" value="His_PPase_superfam"/>
</dbReference>
<proteinExistence type="predicted"/>
<comment type="caution">
    <text evidence="2">The sequence shown here is derived from an EMBL/GenBank/DDBJ whole genome shotgun (WGS) entry which is preliminary data.</text>
</comment>
<evidence type="ECO:0000313" key="2">
    <source>
        <dbReference type="EMBL" id="MFF4778974.1"/>
    </source>
</evidence>
<name>A0ABW6VMH7_MICFU</name>
<reference evidence="2 3" key="1">
    <citation type="submission" date="2024-10" db="EMBL/GenBank/DDBJ databases">
        <title>The Natural Products Discovery Center: Release of the First 8490 Sequenced Strains for Exploring Actinobacteria Biosynthetic Diversity.</title>
        <authorList>
            <person name="Kalkreuter E."/>
            <person name="Kautsar S.A."/>
            <person name="Yang D."/>
            <person name="Bader C.D."/>
            <person name="Teijaro C.N."/>
            <person name="Fluegel L."/>
            <person name="Davis C.M."/>
            <person name="Simpson J.R."/>
            <person name="Lauterbach L."/>
            <person name="Steele A.D."/>
            <person name="Gui C."/>
            <person name="Meng S."/>
            <person name="Li G."/>
            <person name="Viehrig K."/>
            <person name="Ye F."/>
            <person name="Su P."/>
            <person name="Kiefer A.F."/>
            <person name="Nichols A."/>
            <person name="Cepeda A.J."/>
            <person name="Yan W."/>
            <person name="Fan B."/>
            <person name="Jiang Y."/>
            <person name="Adhikari A."/>
            <person name="Zheng C.-J."/>
            <person name="Schuster L."/>
            <person name="Cowan T.M."/>
            <person name="Smanski M.J."/>
            <person name="Chevrette M.G."/>
            <person name="De Carvalho L.P.S."/>
            <person name="Shen B."/>
        </authorList>
    </citation>
    <scope>NUCLEOTIDE SEQUENCE [LARGE SCALE GENOMIC DNA]</scope>
    <source>
        <strain evidence="2 3">NPDC001281</strain>
    </source>
</reference>
<evidence type="ECO:0000256" key="1">
    <source>
        <dbReference type="SAM" id="MobiDB-lite"/>
    </source>
</evidence>
<dbReference type="SUPFAM" id="SSF53254">
    <property type="entry name" value="Phosphoglycerate mutase-like"/>
    <property type="match status" value="1"/>
</dbReference>
<dbReference type="Pfam" id="PF00300">
    <property type="entry name" value="His_Phos_1"/>
    <property type="match status" value="1"/>
</dbReference>
<dbReference type="SMART" id="SM00855">
    <property type="entry name" value="PGAM"/>
    <property type="match status" value="1"/>
</dbReference>
<dbReference type="RefSeq" id="WP_387347604.1">
    <property type="nucleotide sequence ID" value="NZ_JBIAXI010000040.1"/>
</dbReference>
<dbReference type="Gene3D" id="3.40.50.1240">
    <property type="entry name" value="Phosphoglycerate mutase-like"/>
    <property type="match status" value="1"/>
</dbReference>
<keyword evidence="3" id="KW-1185">Reference proteome</keyword>
<organism evidence="2 3">
    <name type="scientific">Microtetraspora fusca</name>
    <dbReference type="NCBI Taxonomy" id="1997"/>
    <lineage>
        <taxon>Bacteria</taxon>
        <taxon>Bacillati</taxon>
        <taxon>Actinomycetota</taxon>
        <taxon>Actinomycetes</taxon>
        <taxon>Streptosporangiales</taxon>
        <taxon>Streptosporangiaceae</taxon>
        <taxon>Microtetraspora</taxon>
    </lineage>
</organism>